<dbReference type="AlphaFoldDB" id="A0A3N1PFW5"/>
<dbReference type="RefSeq" id="WP_123421615.1">
    <property type="nucleotide sequence ID" value="NZ_RJUL01000005.1"/>
</dbReference>
<protein>
    <recommendedName>
        <fullName evidence="4">Outer membrane protein assembly factor BamE</fullName>
    </recommendedName>
</protein>
<keyword evidence="4" id="KW-0449">Lipoprotein</keyword>
<dbReference type="Gene3D" id="3.30.1450.10">
    <property type="match status" value="1"/>
</dbReference>
<dbReference type="GO" id="GO:0030674">
    <property type="term" value="F:protein-macromolecule adaptor activity"/>
    <property type="evidence" value="ECO:0007669"/>
    <property type="project" value="TreeGrafter"/>
</dbReference>
<dbReference type="InterPro" id="IPR007450">
    <property type="entry name" value="BamE_dom"/>
</dbReference>
<keyword evidence="3 4" id="KW-0998">Cell outer membrane</keyword>
<name>A0A3N1PFW5_9GAMM</name>
<gene>
    <name evidence="4" type="primary">bamE</name>
    <name evidence="6" type="ORF">EDC28_105208</name>
</gene>
<evidence type="ECO:0000259" key="5">
    <source>
        <dbReference type="Pfam" id="PF04355"/>
    </source>
</evidence>
<keyword evidence="1 4" id="KW-0732">Signal</keyword>
<dbReference type="GO" id="GO:1990063">
    <property type="term" value="C:Bam protein complex"/>
    <property type="evidence" value="ECO:0007669"/>
    <property type="project" value="TreeGrafter"/>
</dbReference>
<keyword evidence="7" id="KW-1185">Reference proteome</keyword>
<comment type="caution">
    <text evidence="6">The sequence shown here is derived from an EMBL/GenBank/DDBJ whole genome shotgun (WGS) entry which is preliminary data.</text>
</comment>
<dbReference type="Pfam" id="PF04355">
    <property type="entry name" value="BamE"/>
    <property type="match status" value="1"/>
</dbReference>
<dbReference type="PANTHER" id="PTHR37482:SF1">
    <property type="entry name" value="OUTER MEMBRANE PROTEIN ASSEMBLY FACTOR BAME"/>
    <property type="match status" value="1"/>
</dbReference>
<reference evidence="6 7" key="1">
    <citation type="submission" date="2018-11" db="EMBL/GenBank/DDBJ databases">
        <title>Genomic Encyclopedia of Type Strains, Phase IV (KMG-IV): sequencing the most valuable type-strain genomes for metagenomic binning, comparative biology and taxonomic classification.</title>
        <authorList>
            <person name="Goeker M."/>
        </authorList>
    </citation>
    <scope>NUCLEOTIDE SEQUENCE [LARGE SCALE GENOMIC DNA]</scope>
    <source>
        <strain evidence="6 7">DSM 21945</strain>
    </source>
</reference>
<dbReference type="InterPro" id="IPR037873">
    <property type="entry name" value="BamE-like"/>
</dbReference>
<comment type="function">
    <text evidence="4">Part of the outer membrane protein assembly complex, which is involved in assembly and insertion of beta-barrel proteins into the outer membrane.</text>
</comment>
<organism evidence="6 7">
    <name type="scientific">Gallaecimonas pentaromativorans</name>
    <dbReference type="NCBI Taxonomy" id="584787"/>
    <lineage>
        <taxon>Bacteria</taxon>
        <taxon>Pseudomonadati</taxon>
        <taxon>Pseudomonadota</taxon>
        <taxon>Gammaproteobacteria</taxon>
        <taxon>Enterobacterales</taxon>
        <taxon>Gallaecimonadaceae</taxon>
        <taxon>Gallaecimonas</taxon>
    </lineage>
</organism>
<evidence type="ECO:0000256" key="4">
    <source>
        <dbReference type="HAMAP-Rule" id="MF_00925"/>
    </source>
</evidence>
<accession>A0A3N1PFW5</accession>
<dbReference type="EMBL" id="RJUL01000005">
    <property type="protein sequence ID" value="ROQ25897.1"/>
    <property type="molecule type" value="Genomic_DNA"/>
</dbReference>
<comment type="subunit">
    <text evidence="4">Part of the Bam complex, which is composed of the outer membrane protein BamA, and four lipoproteins BamB, BamC, BamD and BamE.</text>
</comment>
<dbReference type="GO" id="GO:0043165">
    <property type="term" value="P:Gram-negative-bacterium-type cell outer membrane assembly"/>
    <property type="evidence" value="ECO:0007669"/>
    <property type="project" value="UniProtKB-UniRule"/>
</dbReference>
<keyword evidence="4" id="KW-0564">Palmitate</keyword>
<evidence type="ECO:0000256" key="2">
    <source>
        <dbReference type="ARBA" id="ARBA00023136"/>
    </source>
</evidence>
<dbReference type="InterPro" id="IPR026592">
    <property type="entry name" value="BamE"/>
</dbReference>
<dbReference type="GO" id="GO:0051205">
    <property type="term" value="P:protein insertion into membrane"/>
    <property type="evidence" value="ECO:0007669"/>
    <property type="project" value="UniProtKB-UniRule"/>
</dbReference>
<evidence type="ECO:0000313" key="6">
    <source>
        <dbReference type="EMBL" id="ROQ25897.1"/>
    </source>
</evidence>
<comment type="subcellular location">
    <subcellularLocation>
        <location evidence="4">Cell outer membrane</location>
        <topology evidence="4">Lipid-anchor</topology>
    </subcellularLocation>
</comment>
<comment type="similarity">
    <text evidence="4">Belongs to the BamE family.</text>
</comment>
<proteinExistence type="inferred from homology"/>
<evidence type="ECO:0000256" key="3">
    <source>
        <dbReference type="ARBA" id="ARBA00023237"/>
    </source>
</evidence>
<sequence>MKNALLALTLGLSVMSLSGCGLIYRIDVPQGNYLEQDQIDKLQPGMTQEQVTYVLGTPLLKDSFKSGTWYYKYLYRSGRTGTSVSKDVIVQFDASNKLKSISAEDFKIPAAFGGSPEATTKTDAKAG</sequence>
<dbReference type="Proteomes" id="UP000268033">
    <property type="component" value="Unassembled WGS sequence"/>
</dbReference>
<dbReference type="HAMAP" id="MF_00925">
    <property type="entry name" value="OM_assembly_BamE"/>
    <property type="match status" value="1"/>
</dbReference>
<feature type="domain" description="Outer membrane protein assembly factor BamE" evidence="5">
    <location>
        <begin position="31"/>
        <end position="101"/>
    </location>
</feature>
<dbReference type="PANTHER" id="PTHR37482">
    <property type="entry name" value="OUTER MEMBRANE PROTEIN ASSEMBLY FACTOR BAME"/>
    <property type="match status" value="1"/>
</dbReference>
<evidence type="ECO:0000313" key="7">
    <source>
        <dbReference type="Proteomes" id="UP000268033"/>
    </source>
</evidence>
<evidence type="ECO:0000256" key="1">
    <source>
        <dbReference type="ARBA" id="ARBA00022729"/>
    </source>
</evidence>
<keyword evidence="2 4" id="KW-0472">Membrane</keyword>
<dbReference type="PROSITE" id="PS51257">
    <property type="entry name" value="PROKAR_LIPOPROTEIN"/>
    <property type="match status" value="1"/>
</dbReference>
<dbReference type="STRING" id="584787.GCA_001247655_02956"/>